<protein>
    <submittedName>
        <fullName evidence="1">Uncharacterized protein</fullName>
    </submittedName>
</protein>
<gene>
    <name evidence="1" type="ORF">SPIL2461_LOCUS11697</name>
</gene>
<accession>A0A812S3W6</accession>
<sequence length="156" mass="17670">PHVTGQPRHPRYFPSHLFLATCYTGYAAATWPVTGCKVPSVRRQAVQTSKQRVRAKRSSPGNRRYWFIRTNKEILAAKTAGDMRKLLQTFVKESRSLNSVNLATILYQGAKMDAAEVFSKESLALLARSLHEEELDARQLANALYGLQSMHLRRLV</sequence>
<feature type="non-terminal residue" evidence="1">
    <location>
        <position position="156"/>
    </location>
</feature>
<organism evidence="1 2">
    <name type="scientific">Symbiodinium pilosum</name>
    <name type="common">Dinoflagellate</name>
    <dbReference type="NCBI Taxonomy" id="2952"/>
    <lineage>
        <taxon>Eukaryota</taxon>
        <taxon>Sar</taxon>
        <taxon>Alveolata</taxon>
        <taxon>Dinophyceae</taxon>
        <taxon>Suessiales</taxon>
        <taxon>Symbiodiniaceae</taxon>
        <taxon>Symbiodinium</taxon>
    </lineage>
</organism>
<feature type="non-terminal residue" evidence="1">
    <location>
        <position position="1"/>
    </location>
</feature>
<evidence type="ECO:0000313" key="2">
    <source>
        <dbReference type="Proteomes" id="UP000649617"/>
    </source>
</evidence>
<name>A0A812S3W6_SYMPI</name>
<evidence type="ECO:0000313" key="1">
    <source>
        <dbReference type="EMBL" id="CAE7465892.1"/>
    </source>
</evidence>
<reference evidence="1" key="1">
    <citation type="submission" date="2021-02" db="EMBL/GenBank/DDBJ databases">
        <authorList>
            <person name="Dougan E. K."/>
            <person name="Rhodes N."/>
            <person name="Thang M."/>
            <person name="Chan C."/>
        </authorList>
    </citation>
    <scope>NUCLEOTIDE SEQUENCE</scope>
</reference>
<proteinExistence type="predicted"/>
<comment type="caution">
    <text evidence="1">The sequence shown here is derived from an EMBL/GenBank/DDBJ whole genome shotgun (WGS) entry which is preliminary data.</text>
</comment>
<dbReference type="EMBL" id="CAJNIZ010023047">
    <property type="protein sequence ID" value="CAE7465892.1"/>
    <property type="molecule type" value="Genomic_DNA"/>
</dbReference>
<keyword evidence="2" id="KW-1185">Reference proteome</keyword>
<dbReference type="Proteomes" id="UP000649617">
    <property type="component" value="Unassembled WGS sequence"/>
</dbReference>
<dbReference type="AlphaFoldDB" id="A0A812S3W6"/>